<feature type="region of interest" description="Disordered" evidence="7">
    <location>
        <begin position="1"/>
        <end position="20"/>
    </location>
</feature>
<dbReference type="GO" id="GO:0031492">
    <property type="term" value="F:nucleosomal DNA binding"/>
    <property type="evidence" value="ECO:0007669"/>
    <property type="project" value="TreeGrafter"/>
</dbReference>
<keyword evidence="4 6" id="KW-0238">DNA-binding</keyword>
<feature type="compositionally biased region" description="Basic residues" evidence="7">
    <location>
        <begin position="216"/>
        <end position="225"/>
    </location>
</feature>
<dbReference type="GO" id="GO:0045910">
    <property type="term" value="P:negative regulation of DNA recombination"/>
    <property type="evidence" value="ECO:0007669"/>
    <property type="project" value="TreeGrafter"/>
</dbReference>
<dbReference type="SUPFAM" id="SSF46785">
    <property type="entry name" value="Winged helix' DNA-binding domain"/>
    <property type="match status" value="1"/>
</dbReference>
<dbReference type="GO" id="GO:0030261">
    <property type="term" value="P:chromosome condensation"/>
    <property type="evidence" value="ECO:0007669"/>
    <property type="project" value="TreeGrafter"/>
</dbReference>
<evidence type="ECO:0000256" key="4">
    <source>
        <dbReference type="ARBA" id="ARBA00023125"/>
    </source>
</evidence>
<evidence type="ECO:0000256" key="3">
    <source>
        <dbReference type="ARBA" id="ARBA00022454"/>
    </source>
</evidence>
<feature type="compositionally biased region" description="Polar residues" evidence="7">
    <location>
        <begin position="163"/>
        <end position="173"/>
    </location>
</feature>
<evidence type="ECO:0000256" key="2">
    <source>
        <dbReference type="ARBA" id="ARBA00004286"/>
    </source>
</evidence>
<keyword evidence="3 6" id="KW-0158">Chromosome</keyword>
<comment type="caution">
    <text evidence="9">The sequence shown here is derived from an EMBL/GenBank/DDBJ whole genome shotgun (WGS) entry which is preliminary data.</text>
</comment>
<evidence type="ECO:0000259" key="8">
    <source>
        <dbReference type="PROSITE" id="PS51504"/>
    </source>
</evidence>
<dbReference type="EMBL" id="CAJNOK010012243">
    <property type="protein sequence ID" value="CAF1159324.1"/>
    <property type="molecule type" value="Genomic_DNA"/>
</dbReference>
<dbReference type="InterPro" id="IPR005819">
    <property type="entry name" value="H1/H5"/>
</dbReference>
<dbReference type="OrthoDB" id="1110759at2759"/>
<name>A0A813V1C4_9BILA</name>
<gene>
    <name evidence="9" type="ORF">GPM918_LOCUS5052</name>
    <name evidence="10" type="ORF">OVA965_LOCUS22009</name>
    <name evidence="11" type="ORF">SRO942_LOCUS5053</name>
    <name evidence="12" type="ORF">TMI583_LOCUS22724</name>
</gene>
<dbReference type="Proteomes" id="UP000682733">
    <property type="component" value="Unassembled WGS sequence"/>
</dbReference>
<dbReference type="PANTHER" id="PTHR11467">
    <property type="entry name" value="HISTONE H1"/>
    <property type="match status" value="1"/>
</dbReference>
<dbReference type="GO" id="GO:0000786">
    <property type="term" value="C:nucleosome"/>
    <property type="evidence" value="ECO:0007669"/>
    <property type="project" value="InterPro"/>
</dbReference>
<comment type="subcellular location">
    <subcellularLocation>
        <location evidence="2">Chromosome</location>
    </subcellularLocation>
    <subcellularLocation>
        <location evidence="1 6">Nucleus</location>
    </subcellularLocation>
</comment>
<dbReference type="GO" id="GO:0030527">
    <property type="term" value="F:structural constituent of chromatin"/>
    <property type="evidence" value="ECO:0007669"/>
    <property type="project" value="InterPro"/>
</dbReference>
<dbReference type="GO" id="GO:0003690">
    <property type="term" value="F:double-stranded DNA binding"/>
    <property type="evidence" value="ECO:0007669"/>
    <property type="project" value="TreeGrafter"/>
</dbReference>
<dbReference type="Proteomes" id="UP000663829">
    <property type="component" value="Unassembled WGS sequence"/>
</dbReference>
<dbReference type="EMBL" id="CAJNOQ010000714">
    <property type="protein sequence ID" value="CAF0830969.1"/>
    <property type="molecule type" value="Genomic_DNA"/>
</dbReference>
<dbReference type="CDD" id="cd00073">
    <property type="entry name" value="H15"/>
    <property type="match status" value="1"/>
</dbReference>
<dbReference type="AlphaFoldDB" id="A0A813V1C4"/>
<feature type="region of interest" description="Disordered" evidence="7">
    <location>
        <begin position="104"/>
        <end position="225"/>
    </location>
</feature>
<dbReference type="Gene3D" id="1.10.10.10">
    <property type="entry name" value="Winged helix-like DNA-binding domain superfamily/Winged helix DNA-binding domain"/>
    <property type="match status" value="1"/>
</dbReference>
<protein>
    <recommendedName>
        <fullName evidence="8">H15 domain-containing protein</fullName>
    </recommendedName>
</protein>
<dbReference type="Pfam" id="PF00538">
    <property type="entry name" value="Linker_histone"/>
    <property type="match status" value="1"/>
</dbReference>
<reference evidence="9" key="1">
    <citation type="submission" date="2021-02" db="EMBL/GenBank/DDBJ databases">
        <authorList>
            <person name="Nowell W R."/>
        </authorList>
    </citation>
    <scope>NUCLEOTIDE SEQUENCE</scope>
</reference>
<dbReference type="InterPro" id="IPR005818">
    <property type="entry name" value="Histone_H1/H5_H15"/>
</dbReference>
<feature type="domain" description="H15" evidence="8">
    <location>
        <begin position="33"/>
        <end position="106"/>
    </location>
</feature>
<dbReference type="PROSITE" id="PS51504">
    <property type="entry name" value="H15"/>
    <property type="match status" value="1"/>
</dbReference>
<comment type="similarity">
    <text evidence="6">Belongs to the histone H1/H5 family.</text>
</comment>
<evidence type="ECO:0000313" key="13">
    <source>
        <dbReference type="Proteomes" id="UP000663829"/>
    </source>
</evidence>
<proteinExistence type="inferred from homology"/>
<dbReference type="SMART" id="SM00526">
    <property type="entry name" value="H15"/>
    <property type="match status" value="1"/>
</dbReference>
<dbReference type="PANTHER" id="PTHR11467:SF36">
    <property type="entry name" value="HISTONE 24-RELATED"/>
    <property type="match status" value="1"/>
</dbReference>
<evidence type="ECO:0000256" key="5">
    <source>
        <dbReference type="ARBA" id="ARBA00023242"/>
    </source>
</evidence>
<keyword evidence="13" id="KW-1185">Reference proteome</keyword>
<dbReference type="InterPro" id="IPR036388">
    <property type="entry name" value="WH-like_DNA-bd_sf"/>
</dbReference>
<evidence type="ECO:0000313" key="9">
    <source>
        <dbReference type="EMBL" id="CAF0830969.1"/>
    </source>
</evidence>
<feature type="compositionally biased region" description="Basic and acidic residues" evidence="7">
    <location>
        <begin position="8"/>
        <end position="18"/>
    </location>
</feature>
<dbReference type="Proteomes" id="UP000677228">
    <property type="component" value="Unassembled WGS sequence"/>
</dbReference>
<dbReference type="InterPro" id="IPR036390">
    <property type="entry name" value="WH_DNA-bd_sf"/>
</dbReference>
<evidence type="ECO:0000256" key="6">
    <source>
        <dbReference type="RuleBase" id="RU003894"/>
    </source>
</evidence>
<accession>A0A813V1C4</accession>
<evidence type="ECO:0000256" key="7">
    <source>
        <dbReference type="SAM" id="MobiDB-lite"/>
    </source>
</evidence>
<dbReference type="GO" id="GO:0006334">
    <property type="term" value="P:nucleosome assembly"/>
    <property type="evidence" value="ECO:0007669"/>
    <property type="project" value="InterPro"/>
</dbReference>
<evidence type="ECO:0000256" key="1">
    <source>
        <dbReference type="ARBA" id="ARBA00004123"/>
    </source>
</evidence>
<evidence type="ECO:0000313" key="10">
    <source>
        <dbReference type="EMBL" id="CAF1159324.1"/>
    </source>
</evidence>
<sequence>MAPTTSSKTDKTKLEKISSLEPRSIQQNVASKKHPTYMIMIKEALETLKKRNGSSRQAILNHIMEIYDIQRSTSTNLHLRTALQKMVDNGEILQVSRANGYFKSIPSRKPRAKKSESTDDASLSKKRINGHASSYQASASDDDDHQNLHKTKKQSVKKDYTAGQKSGTGSTKSKPVKRLESKQSPIKTITKAVDSKSKLVSSKKSNLTRNSPTKRSSPRKTAGKK</sequence>
<dbReference type="EMBL" id="CAJOBC010000714">
    <property type="protein sequence ID" value="CAF3618050.1"/>
    <property type="molecule type" value="Genomic_DNA"/>
</dbReference>
<dbReference type="EMBL" id="CAJOBA010033767">
    <property type="protein sequence ID" value="CAF3970982.1"/>
    <property type="molecule type" value="Genomic_DNA"/>
</dbReference>
<evidence type="ECO:0000313" key="11">
    <source>
        <dbReference type="EMBL" id="CAF3618050.1"/>
    </source>
</evidence>
<dbReference type="Proteomes" id="UP000681722">
    <property type="component" value="Unassembled WGS sequence"/>
</dbReference>
<organism evidence="9 13">
    <name type="scientific">Didymodactylos carnosus</name>
    <dbReference type="NCBI Taxonomy" id="1234261"/>
    <lineage>
        <taxon>Eukaryota</taxon>
        <taxon>Metazoa</taxon>
        <taxon>Spiralia</taxon>
        <taxon>Gnathifera</taxon>
        <taxon>Rotifera</taxon>
        <taxon>Eurotatoria</taxon>
        <taxon>Bdelloidea</taxon>
        <taxon>Philodinida</taxon>
        <taxon>Philodinidae</taxon>
        <taxon>Didymodactylos</taxon>
    </lineage>
</organism>
<keyword evidence="5 6" id="KW-0539">Nucleus</keyword>
<evidence type="ECO:0000313" key="12">
    <source>
        <dbReference type="EMBL" id="CAF3970982.1"/>
    </source>
</evidence>
<dbReference type="GO" id="GO:0005634">
    <property type="term" value="C:nucleus"/>
    <property type="evidence" value="ECO:0007669"/>
    <property type="project" value="UniProtKB-SubCell"/>
</dbReference>
<dbReference type="PRINTS" id="PR00624">
    <property type="entry name" value="HISTONEH5"/>
</dbReference>